<dbReference type="InterPro" id="IPR040559">
    <property type="entry name" value="CdiA_C"/>
</dbReference>
<feature type="domain" description="tRNA nuclease CdiA C-terminal" evidence="1">
    <location>
        <begin position="295"/>
        <end position="375"/>
    </location>
</feature>
<evidence type="ECO:0000259" key="1">
    <source>
        <dbReference type="Pfam" id="PF18451"/>
    </source>
</evidence>
<protein>
    <recommendedName>
        <fullName evidence="1">tRNA nuclease CdiA C-terminal domain-containing protein</fullName>
    </recommendedName>
</protein>
<reference evidence="3" key="1">
    <citation type="submission" date="2023-07" db="EMBL/GenBank/DDBJ databases">
        <title>30 novel species of actinomycetes from the DSMZ collection.</title>
        <authorList>
            <person name="Nouioui I."/>
        </authorList>
    </citation>
    <scope>NUCLEOTIDE SEQUENCE [LARGE SCALE GENOMIC DNA]</scope>
    <source>
        <strain evidence="3">DSM 44918</strain>
    </source>
</reference>
<comment type="caution">
    <text evidence="2">The sequence shown here is derived from an EMBL/GenBank/DDBJ whole genome shotgun (WGS) entry which is preliminary data.</text>
</comment>
<evidence type="ECO:0000313" key="3">
    <source>
        <dbReference type="Proteomes" id="UP001183420"/>
    </source>
</evidence>
<keyword evidence="3" id="KW-1185">Reference proteome</keyword>
<dbReference type="EMBL" id="JAVREM010000013">
    <property type="protein sequence ID" value="MDT0319416.1"/>
    <property type="molecule type" value="Genomic_DNA"/>
</dbReference>
<evidence type="ECO:0000313" key="2">
    <source>
        <dbReference type="EMBL" id="MDT0319416.1"/>
    </source>
</evidence>
<organism evidence="2 3">
    <name type="scientific">Streptomyces millisiae</name>
    <dbReference type="NCBI Taxonomy" id="3075542"/>
    <lineage>
        <taxon>Bacteria</taxon>
        <taxon>Bacillati</taxon>
        <taxon>Actinomycetota</taxon>
        <taxon>Actinomycetes</taxon>
        <taxon>Kitasatosporales</taxon>
        <taxon>Streptomycetaceae</taxon>
        <taxon>Streptomyces</taxon>
    </lineage>
</organism>
<gene>
    <name evidence="2" type="ORF">RNC47_13820</name>
</gene>
<dbReference type="Proteomes" id="UP001183420">
    <property type="component" value="Unassembled WGS sequence"/>
</dbReference>
<dbReference type="RefSeq" id="WP_311598682.1">
    <property type="nucleotide sequence ID" value="NZ_JAVREM010000013.1"/>
</dbReference>
<name>A0ABU2LP95_9ACTN</name>
<dbReference type="Gene3D" id="3.40.1350.120">
    <property type="match status" value="1"/>
</dbReference>
<sequence length="378" mass="41098">MEAATPGGKTSWTRQREFDSEVNADDIADTAAAYARVAAEAHAAMDLAERATRIAQRAGELDDSPLVDGEGRIAETREGLRDGGADMDAVVGHLVHAINLALSVKEAVHGVIFGPDGLEAKYLDHLTAAIEEWNGWVRAVNETPAARNDLLGDVIEGLGIWLTGEQVRPSVTHPNGATEFMVPTSNGWALPDHVAQGIREKYLRLAAADAADAADDIEAEIERFRRTMMERASELLRLGFSPAQGVFGELLQIPGRPGVDEIDGTFTPRERTIAELLHAEGRYVWAVGETNARQTPDALVDGRPTEFKTPDPGAVPNTIKNNLNAAKRQARNAVVDARSSGLSEAEAREGLNRFLRNNPPDRMDHIRIIGQDYEIVWP</sequence>
<proteinExistence type="predicted"/>
<accession>A0ABU2LP95</accession>
<dbReference type="Pfam" id="PF18451">
    <property type="entry name" value="CdiA_C"/>
    <property type="match status" value="1"/>
</dbReference>